<protein>
    <submittedName>
        <fullName evidence="2">Uncharacterized protein</fullName>
    </submittedName>
</protein>
<gene>
    <name evidence="2" type="ORF">PAXRUDRAFT_823517</name>
</gene>
<evidence type="ECO:0000256" key="1">
    <source>
        <dbReference type="SAM" id="MobiDB-lite"/>
    </source>
</evidence>
<dbReference type="HOGENOM" id="CLU_2498534_0_0_1"/>
<keyword evidence="3" id="KW-1185">Reference proteome</keyword>
<dbReference type="AlphaFoldDB" id="A0A0D0EC46"/>
<dbReference type="InParanoid" id="A0A0D0EC46"/>
<accession>A0A0D0EC46</accession>
<organism evidence="2 3">
    <name type="scientific">Paxillus rubicundulus Ve08.2h10</name>
    <dbReference type="NCBI Taxonomy" id="930991"/>
    <lineage>
        <taxon>Eukaryota</taxon>
        <taxon>Fungi</taxon>
        <taxon>Dikarya</taxon>
        <taxon>Basidiomycota</taxon>
        <taxon>Agaricomycotina</taxon>
        <taxon>Agaricomycetes</taxon>
        <taxon>Agaricomycetidae</taxon>
        <taxon>Boletales</taxon>
        <taxon>Paxilineae</taxon>
        <taxon>Paxillaceae</taxon>
        <taxon>Paxillus</taxon>
    </lineage>
</organism>
<feature type="region of interest" description="Disordered" evidence="1">
    <location>
        <begin position="1"/>
        <end position="65"/>
    </location>
</feature>
<reference evidence="3" key="2">
    <citation type="submission" date="2015-01" db="EMBL/GenBank/DDBJ databases">
        <title>Evolutionary Origins and Diversification of the Mycorrhizal Mutualists.</title>
        <authorList>
            <consortium name="DOE Joint Genome Institute"/>
            <consortium name="Mycorrhizal Genomics Consortium"/>
            <person name="Kohler A."/>
            <person name="Kuo A."/>
            <person name="Nagy L.G."/>
            <person name="Floudas D."/>
            <person name="Copeland A."/>
            <person name="Barry K.W."/>
            <person name="Cichocki N."/>
            <person name="Veneault-Fourrey C."/>
            <person name="LaButti K."/>
            <person name="Lindquist E.A."/>
            <person name="Lipzen A."/>
            <person name="Lundell T."/>
            <person name="Morin E."/>
            <person name="Murat C."/>
            <person name="Riley R."/>
            <person name="Ohm R."/>
            <person name="Sun H."/>
            <person name="Tunlid A."/>
            <person name="Henrissat B."/>
            <person name="Grigoriev I.V."/>
            <person name="Hibbett D.S."/>
            <person name="Martin F."/>
        </authorList>
    </citation>
    <scope>NUCLEOTIDE SEQUENCE [LARGE SCALE GENOMIC DNA]</scope>
    <source>
        <strain evidence="3">Ve08.2h10</strain>
    </source>
</reference>
<sequence>MHQCPSGEPQPGEPVWLCPRNSAEKSAASQFAVIPSHGGPTPLPFSNQSRPANRNPKWPISPPMSVVHEGVGVKEALHTRTQRGNT</sequence>
<dbReference type="EMBL" id="KN824882">
    <property type="protein sequence ID" value="KIK98735.1"/>
    <property type="molecule type" value="Genomic_DNA"/>
</dbReference>
<evidence type="ECO:0000313" key="3">
    <source>
        <dbReference type="Proteomes" id="UP000054538"/>
    </source>
</evidence>
<evidence type="ECO:0000313" key="2">
    <source>
        <dbReference type="EMBL" id="KIK98735.1"/>
    </source>
</evidence>
<proteinExistence type="predicted"/>
<reference evidence="2 3" key="1">
    <citation type="submission" date="2014-04" db="EMBL/GenBank/DDBJ databases">
        <authorList>
            <consortium name="DOE Joint Genome Institute"/>
            <person name="Kuo A."/>
            <person name="Kohler A."/>
            <person name="Jargeat P."/>
            <person name="Nagy L.G."/>
            <person name="Floudas D."/>
            <person name="Copeland A."/>
            <person name="Barry K.W."/>
            <person name="Cichocki N."/>
            <person name="Veneault-Fourrey C."/>
            <person name="LaButti K."/>
            <person name="Lindquist E.A."/>
            <person name="Lipzen A."/>
            <person name="Lundell T."/>
            <person name="Morin E."/>
            <person name="Murat C."/>
            <person name="Sun H."/>
            <person name="Tunlid A."/>
            <person name="Henrissat B."/>
            <person name="Grigoriev I.V."/>
            <person name="Hibbett D.S."/>
            <person name="Martin F."/>
            <person name="Nordberg H.P."/>
            <person name="Cantor M.N."/>
            <person name="Hua S.X."/>
        </authorList>
    </citation>
    <scope>NUCLEOTIDE SEQUENCE [LARGE SCALE GENOMIC DNA]</scope>
    <source>
        <strain evidence="2 3">Ve08.2h10</strain>
    </source>
</reference>
<name>A0A0D0EC46_9AGAM</name>
<dbReference type="Proteomes" id="UP000054538">
    <property type="component" value="Unassembled WGS sequence"/>
</dbReference>